<feature type="compositionally biased region" description="Low complexity" evidence="8">
    <location>
        <begin position="10"/>
        <end position="25"/>
    </location>
</feature>
<dbReference type="Proteomes" id="UP001527925">
    <property type="component" value="Unassembled WGS sequence"/>
</dbReference>
<feature type="transmembrane region" description="Helical" evidence="7">
    <location>
        <begin position="317"/>
        <end position="335"/>
    </location>
</feature>
<organism evidence="9 10">
    <name type="scientific">Polyrhizophydium stewartii</name>
    <dbReference type="NCBI Taxonomy" id="2732419"/>
    <lineage>
        <taxon>Eukaryota</taxon>
        <taxon>Fungi</taxon>
        <taxon>Fungi incertae sedis</taxon>
        <taxon>Chytridiomycota</taxon>
        <taxon>Chytridiomycota incertae sedis</taxon>
        <taxon>Chytridiomycetes</taxon>
        <taxon>Rhizophydiales</taxon>
        <taxon>Rhizophydiales incertae sedis</taxon>
        <taxon>Polyrhizophydium</taxon>
    </lineage>
</organism>
<feature type="transmembrane region" description="Helical" evidence="7">
    <location>
        <begin position="408"/>
        <end position="426"/>
    </location>
</feature>
<feature type="transmembrane region" description="Helical" evidence="7">
    <location>
        <begin position="113"/>
        <end position="134"/>
    </location>
</feature>
<accession>A0ABR4N065</accession>
<sequence>MSSIPRRDGSGSSSVSAPGSAIGSATAVTPPAPVRQEAPETTSAELRSFWLHNAALATSTGAGGLLSLLLLDDLARGAGVFEKSDTPCTATLPANVTAPACVLPIGGSYINTFNYIGFVVTVGLILEVLAILGLSAFGDHDTMRRWILLVSCVVGSLASIVTPAAYTPSLYWLGSLFIIIITIAQSCSTVMINAWFPLLVDNDPLVKYHNPTRGHIAKSESDAASTVDSVPGSAAMSATGASTTDTTKRPSSPVQQEITESGEIIQRIVLKTQTFDQRANRIQVFNNIFSFAAVFLILSIGGGIVQFSGSGFPAKDGVLCFTGIVWLGAGVYTGMKLDPRPGPKLPENTNSVLYPWRKTLNSVKKYAEIRNTFKFLLAYFFFGGAMNTLGYLSTLYLRDNLQLTNFEALTVANLIPVFSIIGSYSLSEIQRKTKATTLGLLIVCVILFMVIPIYAFAGAFNSTAGLVHSWEAYILSAWGGFLYGGATAFSRVIFSQLIPPGHESEFFGMFVFADHVSSWFCSVLIGFIAKGSGVRYGIIWLVLFFIAAVPLLWTLDIAQGAQDARLMTTGVHDDVIVMDTFDADDRSVSQAGFAGEDAFEHAAAESTVGSIAYPPPAATAASHAHAPDPATLARTSTAATSAATAGSSLDRRTTVASNATTRGTLGSSRASPVPASSAGSSAPRPVARSTVMASSLHASSVPPVHSSPSQATSAKGSRPSA</sequence>
<feature type="region of interest" description="Disordered" evidence="8">
    <location>
        <begin position="1"/>
        <end position="39"/>
    </location>
</feature>
<feature type="transmembrane region" description="Helical" evidence="7">
    <location>
        <begin position="284"/>
        <end position="305"/>
    </location>
</feature>
<protein>
    <recommendedName>
        <fullName evidence="7">Autophagy-related protein</fullName>
    </recommendedName>
</protein>
<reference evidence="9 10" key="1">
    <citation type="submission" date="2023-09" db="EMBL/GenBank/DDBJ databases">
        <title>Pangenome analysis of Batrachochytrium dendrobatidis and related Chytrids.</title>
        <authorList>
            <person name="Yacoub M.N."/>
            <person name="Stajich J.E."/>
            <person name="James T.Y."/>
        </authorList>
    </citation>
    <scope>NUCLEOTIDE SEQUENCE [LARGE SCALE GENOMIC DNA]</scope>
    <source>
        <strain evidence="9 10">JEL0888</strain>
    </source>
</reference>
<dbReference type="PANTHER" id="PTHR23519:SF1">
    <property type="entry name" value="AUTOPHAGY-RELATED PROTEIN 22"/>
    <property type="match status" value="1"/>
</dbReference>
<keyword evidence="6 7" id="KW-0472">Membrane</keyword>
<evidence type="ECO:0000256" key="6">
    <source>
        <dbReference type="ARBA" id="ARBA00023136"/>
    </source>
</evidence>
<evidence type="ECO:0000256" key="1">
    <source>
        <dbReference type="ARBA" id="ARBA00004127"/>
    </source>
</evidence>
<feature type="region of interest" description="Disordered" evidence="8">
    <location>
        <begin position="217"/>
        <end position="257"/>
    </location>
</feature>
<feature type="compositionally biased region" description="Polar residues" evidence="8">
    <location>
        <begin position="710"/>
        <end position="721"/>
    </location>
</feature>
<evidence type="ECO:0000256" key="3">
    <source>
        <dbReference type="ARBA" id="ARBA00022448"/>
    </source>
</evidence>
<dbReference type="EMBL" id="JADGIZ020000055">
    <property type="protein sequence ID" value="KAL2912922.1"/>
    <property type="molecule type" value="Genomic_DNA"/>
</dbReference>
<dbReference type="InterPro" id="IPR024671">
    <property type="entry name" value="Atg22-like"/>
</dbReference>
<feature type="transmembrane region" description="Helical" evidence="7">
    <location>
        <begin position="506"/>
        <end position="528"/>
    </location>
</feature>
<feature type="transmembrane region" description="Helical" evidence="7">
    <location>
        <begin position="534"/>
        <end position="555"/>
    </location>
</feature>
<feature type="transmembrane region" description="Helical" evidence="7">
    <location>
        <begin position="438"/>
        <end position="460"/>
    </location>
</feature>
<evidence type="ECO:0000256" key="4">
    <source>
        <dbReference type="ARBA" id="ARBA00022692"/>
    </source>
</evidence>
<evidence type="ECO:0000256" key="2">
    <source>
        <dbReference type="ARBA" id="ARBA00006978"/>
    </source>
</evidence>
<feature type="compositionally biased region" description="Polar residues" evidence="8">
    <location>
        <begin position="654"/>
        <end position="665"/>
    </location>
</feature>
<comment type="caution">
    <text evidence="9">The sequence shown here is derived from an EMBL/GenBank/DDBJ whole genome shotgun (WGS) entry which is preliminary data.</text>
</comment>
<dbReference type="InterPro" id="IPR036259">
    <property type="entry name" value="MFS_trans_sf"/>
</dbReference>
<feature type="transmembrane region" description="Helical" evidence="7">
    <location>
        <begin position="375"/>
        <end position="396"/>
    </location>
</feature>
<comment type="function">
    <text evidence="7">Vacuolar effluxer which mediate the efflux of amino acids resulting from autophagic degradation. The release of autophagic amino acids allows the maintenance of protein synthesis and viability during nitrogen starvation.</text>
</comment>
<dbReference type="SUPFAM" id="SSF103473">
    <property type="entry name" value="MFS general substrate transporter"/>
    <property type="match status" value="1"/>
</dbReference>
<gene>
    <name evidence="9" type="ORF">HK105_207593</name>
</gene>
<keyword evidence="3 7" id="KW-0813">Transport</keyword>
<feature type="transmembrane region" description="Helical" evidence="7">
    <location>
        <begin position="146"/>
        <end position="166"/>
    </location>
</feature>
<dbReference type="Pfam" id="PF11700">
    <property type="entry name" value="ATG22"/>
    <property type="match status" value="1"/>
</dbReference>
<dbReference type="InterPro" id="IPR050495">
    <property type="entry name" value="ATG22/LtaA_families"/>
</dbReference>
<feature type="compositionally biased region" description="Low complexity" evidence="8">
    <location>
        <begin position="233"/>
        <end position="245"/>
    </location>
</feature>
<dbReference type="PANTHER" id="PTHR23519">
    <property type="entry name" value="AUTOPHAGY-RELATED PROTEIN 22"/>
    <property type="match status" value="1"/>
</dbReference>
<evidence type="ECO:0000313" key="9">
    <source>
        <dbReference type="EMBL" id="KAL2912922.1"/>
    </source>
</evidence>
<proteinExistence type="inferred from homology"/>
<feature type="transmembrane region" description="Helical" evidence="7">
    <location>
        <begin position="472"/>
        <end position="494"/>
    </location>
</feature>
<keyword evidence="4 7" id="KW-0812">Transmembrane</keyword>
<evidence type="ECO:0000256" key="5">
    <source>
        <dbReference type="ARBA" id="ARBA00022989"/>
    </source>
</evidence>
<keyword evidence="10" id="KW-1185">Reference proteome</keyword>
<evidence type="ECO:0000313" key="10">
    <source>
        <dbReference type="Proteomes" id="UP001527925"/>
    </source>
</evidence>
<feature type="transmembrane region" description="Helical" evidence="7">
    <location>
        <begin position="172"/>
        <end position="200"/>
    </location>
</feature>
<name>A0ABR4N065_9FUNG</name>
<keyword evidence="7" id="KW-0029">Amino-acid transport</keyword>
<feature type="region of interest" description="Disordered" evidence="8">
    <location>
        <begin position="617"/>
        <end position="721"/>
    </location>
</feature>
<evidence type="ECO:0000256" key="8">
    <source>
        <dbReference type="SAM" id="MobiDB-lite"/>
    </source>
</evidence>
<feature type="compositionally biased region" description="Low complexity" evidence="8">
    <location>
        <begin position="618"/>
        <end position="648"/>
    </location>
</feature>
<dbReference type="Gene3D" id="1.20.1250.20">
    <property type="entry name" value="MFS general substrate transporter like domains"/>
    <property type="match status" value="1"/>
</dbReference>
<evidence type="ECO:0000256" key="7">
    <source>
        <dbReference type="RuleBase" id="RU363073"/>
    </source>
</evidence>
<keyword evidence="5 7" id="KW-1133">Transmembrane helix</keyword>
<feature type="compositionally biased region" description="Low complexity" evidence="8">
    <location>
        <begin position="666"/>
        <end position="709"/>
    </location>
</feature>
<keyword evidence="7" id="KW-0926">Vacuole</keyword>
<comment type="subcellular location">
    <subcellularLocation>
        <location evidence="1">Endomembrane system</location>
        <topology evidence="1">Multi-pass membrane protein</topology>
    </subcellularLocation>
    <subcellularLocation>
        <location evidence="7">Vacuole membrane</location>
        <topology evidence="7">Multi-pass membrane protein</topology>
    </subcellularLocation>
</comment>
<comment type="similarity">
    <text evidence="2 7">Belongs to the ATG22 family.</text>
</comment>
<feature type="transmembrane region" description="Helical" evidence="7">
    <location>
        <begin position="49"/>
        <end position="71"/>
    </location>
</feature>
<keyword evidence="7" id="KW-0072">Autophagy</keyword>